<comment type="caution">
    <text evidence="1">The sequence shown here is derived from an EMBL/GenBank/DDBJ whole genome shotgun (WGS) entry which is preliminary data.</text>
</comment>
<protein>
    <submittedName>
        <fullName evidence="1">Uncharacterized protein</fullName>
    </submittedName>
</protein>
<dbReference type="OrthoDB" id="6882870at2"/>
<gene>
    <name evidence="1" type="ORF">VD17_18220</name>
</gene>
<name>A0A0F4V8W8_PSEFL</name>
<accession>A0A0F4V8W8</accession>
<evidence type="ECO:0000313" key="2">
    <source>
        <dbReference type="Proteomes" id="UP000033400"/>
    </source>
</evidence>
<dbReference type="RefSeq" id="WP_046054984.1">
    <property type="nucleotide sequence ID" value="NZ_LACH01000039.1"/>
</dbReference>
<reference evidence="1 2" key="1">
    <citation type="submission" date="2015-03" db="EMBL/GenBank/DDBJ databases">
        <title>Comparative genomics of Pseudomonas insights into diversity of traits involved in vanlence and defense.</title>
        <authorList>
            <person name="Qin Y."/>
        </authorList>
    </citation>
    <scope>NUCLEOTIDE SEQUENCE [LARGE SCALE GENOMIC DNA]</scope>
    <source>
        <strain evidence="1 2">H24</strain>
    </source>
</reference>
<dbReference type="PATRIC" id="fig|294.133.peg.3269"/>
<evidence type="ECO:0000313" key="1">
    <source>
        <dbReference type="EMBL" id="KJZ64402.1"/>
    </source>
</evidence>
<organism evidence="1 2">
    <name type="scientific">Pseudomonas fluorescens</name>
    <dbReference type="NCBI Taxonomy" id="294"/>
    <lineage>
        <taxon>Bacteria</taxon>
        <taxon>Pseudomonadati</taxon>
        <taxon>Pseudomonadota</taxon>
        <taxon>Gammaproteobacteria</taxon>
        <taxon>Pseudomonadales</taxon>
        <taxon>Pseudomonadaceae</taxon>
        <taxon>Pseudomonas</taxon>
    </lineage>
</organism>
<sequence length="145" mass="17014">MNTFTMDAIVTSTPNGTKLEVSHSPHKKESADVSAFQVIGLLYRMSDALVEQQPQLAQVVTDYFTSRLRLFGFLEETVQILLNADTWNLRIRCAWYILDNAHKTKAQELDYEIYQNYWPTDKFCNPEWQEKVERWILGDDIDEDF</sequence>
<dbReference type="EMBL" id="LACH01000039">
    <property type="protein sequence ID" value="KJZ64402.1"/>
    <property type="molecule type" value="Genomic_DNA"/>
</dbReference>
<dbReference type="Proteomes" id="UP000033400">
    <property type="component" value="Unassembled WGS sequence"/>
</dbReference>
<proteinExistence type="predicted"/>
<dbReference type="AlphaFoldDB" id="A0A0F4V8W8"/>